<dbReference type="GO" id="GO:0000455">
    <property type="term" value="P:enzyme-directed rRNA pseudouridine synthesis"/>
    <property type="evidence" value="ECO:0007669"/>
    <property type="project" value="TreeGrafter"/>
</dbReference>
<dbReference type="GO" id="GO:0005634">
    <property type="term" value="C:nucleus"/>
    <property type="evidence" value="ECO:0007669"/>
    <property type="project" value="UniProtKB-UniRule"/>
</dbReference>
<dbReference type="RefSeq" id="XP_067823820.1">
    <property type="nucleotide sequence ID" value="XM_067961148.1"/>
</dbReference>
<dbReference type="GO" id="GO:0003723">
    <property type="term" value="F:RNA binding"/>
    <property type="evidence" value="ECO:0007669"/>
    <property type="project" value="InterPro"/>
</dbReference>
<dbReference type="InterPro" id="IPR006145">
    <property type="entry name" value="PsdUridine_synth_RsuA/RluA"/>
</dbReference>
<dbReference type="GeneID" id="94346819"/>
<feature type="domain" description="HMG box" evidence="3">
    <location>
        <begin position="188"/>
        <end position="264"/>
    </location>
</feature>
<dbReference type="PANTHER" id="PTHR21600">
    <property type="entry name" value="MITOCHONDRIAL RNA PSEUDOURIDINE SYNTHASE"/>
    <property type="match status" value="1"/>
</dbReference>
<name>A0A976P0N1_BRELC</name>
<feature type="DNA-binding region" description="HMG box" evidence="2">
    <location>
        <begin position="188"/>
        <end position="264"/>
    </location>
</feature>
<dbReference type="PROSITE" id="PS50118">
    <property type="entry name" value="HMG_BOX_2"/>
    <property type="match status" value="1"/>
</dbReference>
<evidence type="ECO:0000313" key="5">
    <source>
        <dbReference type="Proteomes" id="UP000294530"/>
    </source>
</evidence>
<keyword evidence="2" id="KW-0539">Nucleus</keyword>
<dbReference type="InterPro" id="IPR036910">
    <property type="entry name" value="HMG_box_dom_sf"/>
</dbReference>
<protein>
    <recommendedName>
        <fullName evidence="3">HMG box domain-containing protein</fullName>
    </recommendedName>
</protein>
<dbReference type="InterPro" id="IPR009071">
    <property type="entry name" value="HMG_box_dom"/>
</dbReference>
<proteinExistence type="inferred from homology"/>
<dbReference type="GO" id="GO:0009982">
    <property type="term" value="F:pseudouridine synthase activity"/>
    <property type="evidence" value="ECO:0007669"/>
    <property type="project" value="InterPro"/>
</dbReference>
<comment type="caution">
    <text evidence="4">The sequence shown here is derived from an EMBL/GenBank/DDBJ whole genome shotgun (WGS) entry which is preliminary data.</text>
</comment>
<evidence type="ECO:0000256" key="1">
    <source>
        <dbReference type="ARBA" id="ARBA00010876"/>
    </source>
</evidence>
<dbReference type="SUPFAM" id="SSF47095">
    <property type="entry name" value="HMG-box"/>
    <property type="match status" value="1"/>
</dbReference>
<dbReference type="OrthoDB" id="428658at2759"/>
<sequence length="451" mass="51400">MEIKVRRHQHHLPHEAKLHKIDTSEVNGKRGGPMELAQLQLRVLHKDDDFVVLDKGPDERMDGAFDVTLEKALARDFPHVDKFRWIHQLDFVFACAATSGVLVVGLKKEATATACRLFREKQVQKEYLALVRGHLPLNPAESVNQSAHACTFSKLGLFIQDTEDLERMRNQQRGSKAHFKMPGYPRGVRHGPNIFAMEQAELLRKSNKRLKEDNLCSKAKSLTAEELAFTQLTWHGLSNEEKRLFSEKAIADKQRYAREFNEFLRLETLRLAHLHKYESLAADKSENVNEPLAYIFDAPIIEPHQSLKVFRMVVGKESNALAKQSTTLCFVLGHAIYDGEPVSKVLLRPLNGRRHQLRLHLAHHGFPIVGDVTYGSQDDVAPRMMLHAWRIWLHGSPTDQERYGDLYFESSDPFEAIVPSARQVCTITYQKDGKNQVSNKFVDSSAKVAET</sequence>
<organism evidence="4 5">
    <name type="scientific">Bremia lactucae</name>
    <name type="common">Lettuce downy mildew</name>
    <dbReference type="NCBI Taxonomy" id="4779"/>
    <lineage>
        <taxon>Eukaryota</taxon>
        <taxon>Sar</taxon>
        <taxon>Stramenopiles</taxon>
        <taxon>Oomycota</taxon>
        <taxon>Peronosporomycetes</taxon>
        <taxon>Peronosporales</taxon>
        <taxon>Peronosporaceae</taxon>
        <taxon>Bremia</taxon>
    </lineage>
</organism>
<dbReference type="PANTHER" id="PTHR21600:SF87">
    <property type="entry name" value="RNA PSEUDOURIDYLATE SYNTHASE DOMAIN-CONTAINING PROTEIN 1"/>
    <property type="match status" value="1"/>
</dbReference>
<dbReference type="Pfam" id="PF00849">
    <property type="entry name" value="PseudoU_synth_2"/>
    <property type="match status" value="1"/>
</dbReference>
<dbReference type="KEGG" id="blac:94346819"/>
<gene>
    <name evidence="4" type="ORF">CCR75_003051</name>
</gene>
<dbReference type="Gene3D" id="3.30.2350.10">
    <property type="entry name" value="Pseudouridine synthase"/>
    <property type="match status" value="2"/>
</dbReference>
<evidence type="ECO:0000259" key="3">
    <source>
        <dbReference type="PROSITE" id="PS50118"/>
    </source>
</evidence>
<dbReference type="InterPro" id="IPR020103">
    <property type="entry name" value="PsdUridine_synth_cat_dom_sf"/>
</dbReference>
<keyword evidence="2" id="KW-0238">DNA-binding</keyword>
<dbReference type="GO" id="GO:0003677">
    <property type="term" value="F:DNA binding"/>
    <property type="evidence" value="ECO:0007669"/>
    <property type="project" value="UniProtKB-UniRule"/>
</dbReference>
<dbReference type="Proteomes" id="UP000294530">
    <property type="component" value="Unassembled WGS sequence"/>
</dbReference>
<evidence type="ECO:0000256" key="2">
    <source>
        <dbReference type="PROSITE-ProRule" id="PRU00267"/>
    </source>
</evidence>
<evidence type="ECO:0000313" key="4">
    <source>
        <dbReference type="EMBL" id="TDH74322.1"/>
    </source>
</evidence>
<dbReference type="EMBL" id="SHOA02000011">
    <property type="protein sequence ID" value="TDH74322.1"/>
    <property type="molecule type" value="Genomic_DNA"/>
</dbReference>
<dbReference type="InterPro" id="IPR050188">
    <property type="entry name" value="RluA_PseudoU_synthase"/>
</dbReference>
<dbReference type="SUPFAM" id="SSF55120">
    <property type="entry name" value="Pseudouridine synthase"/>
    <property type="match status" value="2"/>
</dbReference>
<dbReference type="AlphaFoldDB" id="A0A976P0N1"/>
<keyword evidence="5" id="KW-1185">Reference proteome</keyword>
<reference evidence="4 5" key="1">
    <citation type="journal article" date="2021" name="Genome Biol.">
        <title>AFLAP: assembly-free linkage analysis pipeline using k-mers from genome sequencing data.</title>
        <authorList>
            <person name="Fletcher K."/>
            <person name="Zhang L."/>
            <person name="Gil J."/>
            <person name="Han R."/>
            <person name="Cavanaugh K."/>
            <person name="Michelmore R."/>
        </authorList>
    </citation>
    <scope>NUCLEOTIDE SEQUENCE [LARGE SCALE GENOMIC DNA]</scope>
    <source>
        <strain evidence="4 5">SF5</strain>
    </source>
</reference>
<comment type="similarity">
    <text evidence="1">Belongs to the pseudouridine synthase RluA family.</text>
</comment>
<accession>A0A976P0N1</accession>